<accession>H1Y280</accession>
<feature type="domain" description="RagB/SusD" evidence="6">
    <location>
        <begin position="386"/>
        <end position="594"/>
    </location>
</feature>
<evidence type="ECO:0000259" key="6">
    <source>
        <dbReference type="Pfam" id="PF07980"/>
    </source>
</evidence>
<dbReference type="InterPro" id="IPR033985">
    <property type="entry name" value="SusD-like_N"/>
</dbReference>
<dbReference type="eggNOG" id="COG0702">
    <property type="taxonomic scope" value="Bacteria"/>
</dbReference>
<comment type="subcellular location">
    <subcellularLocation>
        <location evidence="1">Cell outer membrane</location>
    </subcellularLocation>
</comment>
<keyword evidence="5" id="KW-0998">Cell outer membrane</keyword>
<sequence length="595" mass="66068">MLMIAVTSTVSMISSCKKYLTETPAAAFSTAAAFSNVAMATDVVMGVYARLSGDSGYGIRLSMYFPYDNDEMLGASSNTSPDGDRRDIARYGATQTNGQIEGPLENLYTGIERANICIKYIPLMSQYTNGSSSDQATLKRLYGEVLTLRAQFYFEIIRNWGDMPAQFIPSADMPTLVIPKTNRDVIYDHILDDLLTAEPLVPWRTDAGVTRDERITKGAVKGLRARIALFRGGYSLRNDSKIMERRSDYLKYYQIALSECADVIASNAHGLNSSYQALFKNYVDAHTLDPTGEILFEVAMAGGSGTADSKLGYYDGPRLVNGSSSYGNSSIYILPTYFYAFDQNDTRRDVTVAPYYVNIDGTKVLQKLVSLTTGKFRRDWITNPGFVGLAYTGSQYFGINWPILRYSDILLMYAEADNEINQKPSATSIQYFNQVRARGFGGNTALIGTTPTTYDAFFTAIMNERSFEFGGEGIRKYDLIRWNKLYTNILATRANLTLMMNKQAPYNNLPQSMYYLTGQQSIVYSNSLYAPTPSATPTGYTKIGWVSSLTNTGTIPYIDYVAKFFTPNNGELLPIPQATMQANPLLSGQQNPGYQ</sequence>
<gene>
    <name evidence="8" type="ORF">Mucpa_2623</name>
</gene>
<dbReference type="InterPro" id="IPR012944">
    <property type="entry name" value="SusD_RagB_dom"/>
</dbReference>
<dbReference type="STRING" id="714943.Mucpa_2623"/>
<organism evidence="8 9">
    <name type="scientific">Mucilaginibacter paludis DSM 18603</name>
    <dbReference type="NCBI Taxonomy" id="714943"/>
    <lineage>
        <taxon>Bacteria</taxon>
        <taxon>Pseudomonadati</taxon>
        <taxon>Bacteroidota</taxon>
        <taxon>Sphingobacteriia</taxon>
        <taxon>Sphingobacteriales</taxon>
        <taxon>Sphingobacteriaceae</taxon>
        <taxon>Mucilaginibacter</taxon>
    </lineage>
</organism>
<dbReference type="Proteomes" id="UP000002774">
    <property type="component" value="Chromosome"/>
</dbReference>
<evidence type="ECO:0000256" key="4">
    <source>
        <dbReference type="ARBA" id="ARBA00023136"/>
    </source>
</evidence>
<evidence type="ECO:0000259" key="7">
    <source>
        <dbReference type="Pfam" id="PF14322"/>
    </source>
</evidence>
<evidence type="ECO:0000256" key="2">
    <source>
        <dbReference type="ARBA" id="ARBA00006275"/>
    </source>
</evidence>
<name>H1Y280_9SPHI</name>
<comment type="similarity">
    <text evidence="2">Belongs to the SusD family.</text>
</comment>
<evidence type="ECO:0000313" key="9">
    <source>
        <dbReference type="Proteomes" id="UP000002774"/>
    </source>
</evidence>
<dbReference type="Pfam" id="PF07980">
    <property type="entry name" value="SusD_RagB"/>
    <property type="match status" value="1"/>
</dbReference>
<evidence type="ECO:0000256" key="3">
    <source>
        <dbReference type="ARBA" id="ARBA00022729"/>
    </source>
</evidence>
<dbReference type="SUPFAM" id="SSF48452">
    <property type="entry name" value="TPR-like"/>
    <property type="match status" value="1"/>
</dbReference>
<protein>
    <submittedName>
        <fullName evidence="8">RagB/SusD domain-containing protein</fullName>
    </submittedName>
</protein>
<feature type="domain" description="SusD-like N-terminal" evidence="7">
    <location>
        <begin position="95"/>
        <end position="229"/>
    </location>
</feature>
<dbReference type="HOGENOM" id="CLU_015553_1_1_10"/>
<evidence type="ECO:0000313" key="8">
    <source>
        <dbReference type="EMBL" id="EHQ26737.1"/>
    </source>
</evidence>
<dbReference type="InterPro" id="IPR011990">
    <property type="entry name" value="TPR-like_helical_dom_sf"/>
</dbReference>
<dbReference type="EMBL" id="CM001403">
    <property type="protein sequence ID" value="EHQ26737.1"/>
    <property type="molecule type" value="Genomic_DNA"/>
</dbReference>
<keyword evidence="9" id="KW-1185">Reference proteome</keyword>
<dbReference type="Pfam" id="PF14322">
    <property type="entry name" value="SusD-like_3"/>
    <property type="match status" value="1"/>
</dbReference>
<keyword evidence="4" id="KW-0472">Membrane</keyword>
<dbReference type="AlphaFoldDB" id="H1Y280"/>
<reference evidence="8" key="1">
    <citation type="submission" date="2011-09" db="EMBL/GenBank/DDBJ databases">
        <title>The permanent draft genome of Mucilaginibacter paludis DSM 18603.</title>
        <authorList>
            <consortium name="US DOE Joint Genome Institute (JGI-PGF)"/>
            <person name="Lucas S."/>
            <person name="Han J."/>
            <person name="Lapidus A."/>
            <person name="Bruce D."/>
            <person name="Goodwin L."/>
            <person name="Pitluck S."/>
            <person name="Peters L."/>
            <person name="Kyrpides N."/>
            <person name="Mavromatis K."/>
            <person name="Ivanova N."/>
            <person name="Mikhailova N."/>
            <person name="Held B."/>
            <person name="Detter J.C."/>
            <person name="Tapia R."/>
            <person name="Han C."/>
            <person name="Land M."/>
            <person name="Hauser L."/>
            <person name="Markowitz V."/>
            <person name="Cheng J.-F."/>
            <person name="Hugenholtz P."/>
            <person name="Woyke T."/>
            <person name="Wu D."/>
            <person name="Tindall B."/>
            <person name="Brambilla E."/>
            <person name="Klenk H.-P."/>
            <person name="Eisen J.A."/>
        </authorList>
    </citation>
    <scope>NUCLEOTIDE SEQUENCE [LARGE SCALE GENOMIC DNA]</scope>
    <source>
        <strain evidence="8">DSM 18603</strain>
    </source>
</reference>
<evidence type="ECO:0000256" key="5">
    <source>
        <dbReference type="ARBA" id="ARBA00023237"/>
    </source>
</evidence>
<keyword evidence="3" id="KW-0732">Signal</keyword>
<evidence type="ECO:0000256" key="1">
    <source>
        <dbReference type="ARBA" id="ARBA00004442"/>
    </source>
</evidence>
<dbReference type="Gene3D" id="1.25.40.390">
    <property type="match status" value="1"/>
</dbReference>
<dbReference type="CDD" id="cd08977">
    <property type="entry name" value="SusD"/>
    <property type="match status" value="1"/>
</dbReference>
<dbReference type="GO" id="GO:0009279">
    <property type="term" value="C:cell outer membrane"/>
    <property type="evidence" value="ECO:0007669"/>
    <property type="project" value="UniProtKB-SubCell"/>
</dbReference>
<proteinExistence type="inferred from homology"/>